<dbReference type="AlphaFoldDB" id="A0A9D1DLU3"/>
<evidence type="ECO:0000313" key="3">
    <source>
        <dbReference type="EMBL" id="HIR55242.1"/>
    </source>
</evidence>
<comment type="function">
    <text evidence="2">Required for morphogenesis under gluconeogenic growth conditions.</text>
</comment>
<dbReference type="GO" id="GO:0005737">
    <property type="term" value="C:cytoplasm"/>
    <property type="evidence" value="ECO:0007669"/>
    <property type="project" value="UniProtKB-SubCell"/>
</dbReference>
<comment type="caution">
    <text evidence="3">The sequence shown here is derived from an EMBL/GenBank/DDBJ whole genome shotgun (WGS) entry which is preliminary data.</text>
</comment>
<dbReference type="InterPro" id="IPR010119">
    <property type="entry name" value="Gluconeogen_factor"/>
</dbReference>
<keyword evidence="1 2" id="KW-0963">Cytoplasm</keyword>
<sequence>MSRRRREADPRIVVIGGGTGLSTMLRGLKRQSENITAVVTVADDGGGSGMLRADLGMPPPGDVRNCIQALANTEPTMEKLLAYRFTEGSLRGQSFGNLFLAALNGMSETFDEAVRKMSEVLAITGRVLPVTNENVYLAAEFDDGSEVTGESHIADAKKARDARIRRVRLIPERPAALPQVLEAIEAADMIVLGPGSLYTSIMPNLLTEGVAAAVAASDAFKVYVLNVMTQDGETEGYTASDHIGALFSNSGERLFDWCLANDRPIPERLLERYGAEGAEPVRVDEEAVSALGVGLLRAPVAGWASGYVRHEPEDLARELLRLYREKSHTRVYG</sequence>
<dbReference type="NCBIfam" id="TIGR01826">
    <property type="entry name" value="CofD_related"/>
    <property type="match status" value="1"/>
</dbReference>
<dbReference type="Proteomes" id="UP000824238">
    <property type="component" value="Unassembled WGS sequence"/>
</dbReference>
<gene>
    <name evidence="3" type="ORF">IAD36_06610</name>
</gene>
<reference evidence="3" key="1">
    <citation type="submission" date="2020-10" db="EMBL/GenBank/DDBJ databases">
        <authorList>
            <person name="Gilroy R."/>
        </authorList>
    </citation>
    <scope>NUCLEOTIDE SEQUENCE</scope>
    <source>
        <strain evidence="3">ChiGjej3B3-7149</strain>
    </source>
</reference>
<dbReference type="Gene3D" id="3.40.50.10680">
    <property type="entry name" value="CofD-like domains"/>
    <property type="match status" value="1"/>
</dbReference>
<organism evidence="3 4">
    <name type="scientific">Candidatus Scatomorpha intestinigallinarum</name>
    <dbReference type="NCBI Taxonomy" id="2840923"/>
    <lineage>
        <taxon>Bacteria</taxon>
        <taxon>Bacillati</taxon>
        <taxon>Bacillota</taxon>
        <taxon>Clostridia</taxon>
        <taxon>Eubacteriales</taxon>
        <taxon>Candidatus Scatomorpha</taxon>
    </lineage>
</organism>
<comment type="subcellular location">
    <subcellularLocation>
        <location evidence="2">Cytoplasm</location>
    </subcellularLocation>
</comment>
<dbReference type="SUPFAM" id="SSF142338">
    <property type="entry name" value="CofD-like"/>
    <property type="match status" value="1"/>
</dbReference>
<evidence type="ECO:0000256" key="1">
    <source>
        <dbReference type="ARBA" id="ARBA00022490"/>
    </source>
</evidence>
<reference evidence="3" key="2">
    <citation type="journal article" date="2021" name="PeerJ">
        <title>Extensive microbial diversity within the chicken gut microbiome revealed by metagenomics and culture.</title>
        <authorList>
            <person name="Gilroy R."/>
            <person name="Ravi A."/>
            <person name="Getino M."/>
            <person name="Pursley I."/>
            <person name="Horton D.L."/>
            <person name="Alikhan N.F."/>
            <person name="Baker D."/>
            <person name="Gharbi K."/>
            <person name="Hall N."/>
            <person name="Watson M."/>
            <person name="Adriaenssens E.M."/>
            <person name="Foster-Nyarko E."/>
            <person name="Jarju S."/>
            <person name="Secka A."/>
            <person name="Antonio M."/>
            <person name="Oren A."/>
            <person name="Chaudhuri R.R."/>
            <person name="La Ragione R."/>
            <person name="Hildebrand F."/>
            <person name="Pallen M.J."/>
        </authorList>
    </citation>
    <scope>NUCLEOTIDE SEQUENCE</scope>
    <source>
        <strain evidence="3">ChiGjej3B3-7149</strain>
    </source>
</reference>
<name>A0A9D1DLU3_9FIRM</name>
<proteinExistence type="inferred from homology"/>
<protein>
    <recommendedName>
        <fullName evidence="2">Putative gluconeogenesis factor</fullName>
    </recommendedName>
</protein>
<evidence type="ECO:0000256" key="2">
    <source>
        <dbReference type="HAMAP-Rule" id="MF_00973"/>
    </source>
</evidence>
<comment type="similarity">
    <text evidence="2">Belongs to the gluconeogenesis factor family.</text>
</comment>
<dbReference type="PANTHER" id="PTHR30135:SF3">
    <property type="entry name" value="GLUCONEOGENESIS FACTOR-RELATED"/>
    <property type="match status" value="1"/>
</dbReference>
<dbReference type="InterPro" id="IPR038136">
    <property type="entry name" value="CofD-like_dom_sf"/>
</dbReference>
<dbReference type="PANTHER" id="PTHR30135">
    <property type="entry name" value="UNCHARACTERIZED PROTEIN YVCK-RELATED"/>
    <property type="match status" value="1"/>
</dbReference>
<accession>A0A9D1DLU3</accession>
<dbReference type="Pfam" id="PF01933">
    <property type="entry name" value="CofD"/>
    <property type="match status" value="1"/>
</dbReference>
<dbReference type="HAMAP" id="MF_00973">
    <property type="entry name" value="Gluconeogen_factor"/>
    <property type="match status" value="1"/>
</dbReference>
<dbReference type="EMBL" id="DVHH01000158">
    <property type="protein sequence ID" value="HIR55242.1"/>
    <property type="molecule type" value="Genomic_DNA"/>
</dbReference>
<dbReference type="GO" id="GO:0043743">
    <property type="term" value="F:LPPG:FO 2-phospho-L-lactate transferase activity"/>
    <property type="evidence" value="ECO:0007669"/>
    <property type="project" value="InterPro"/>
</dbReference>
<evidence type="ECO:0000313" key="4">
    <source>
        <dbReference type="Proteomes" id="UP000824238"/>
    </source>
</evidence>
<dbReference type="GO" id="GO:0008360">
    <property type="term" value="P:regulation of cell shape"/>
    <property type="evidence" value="ECO:0007669"/>
    <property type="project" value="UniProtKB-UniRule"/>
</dbReference>
<dbReference type="CDD" id="cd07187">
    <property type="entry name" value="YvcK_like"/>
    <property type="match status" value="1"/>
</dbReference>
<dbReference type="InterPro" id="IPR002882">
    <property type="entry name" value="CofD"/>
</dbReference>